<dbReference type="OrthoDB" id="5422802at2"/>
<proteinExistence type="predicted"/>
<sequence length="69" mass="7962">MDKKKFTFYYGIVLIAVGLGVFYRIPTVMPQVATIEFFSNKLGLVRFCFYILGIFLITAGAIRVYNHFK</sequence>
<feature type="transmembrane region" description="Helical" evidence="1">
    <location>
        <begin position="7"/>
        <end position="24"/>
    </location>
</feature>
<keyword evidence="1" id="KW-1133">Transmembrane helix</keyword>
<keyword evidence="1" id="KW-0472">Membrane</keyword>
<organism evidence="2 3">
    <name type="scientific">Desulfotignum phosphitoxidans DSM 13687</name>
    <dbReference type="NCBI Taxonomy" id="1286635"/>
    <lineage>
        <taxon>Bacteria</taxon>
        <taxon>Pseudomonadati</taxon>
        <taxon>Thermodesulfobacteriota</taxon>
        <taxon>Desulfobacteria</taxon>
        <taxon>Desulfobacterales</taxon>
        <taxon>Desulfobacteraceae</taxon>
        <taxon>Desulfotignum</taxon>
    </lineage>
</organism>
<protein>
    <submittedName>
        <fullName evidence="2">Uncharacterized protein</fullName>
    </submittedName>
</protein>
<evidence type="ECO:0000256" key="1">
    <source>
        <dbReference type="SAM" id="Phobius"/>
    </source>
</evidence>
<dbReference type="RefSeq" id="WP_006966467.1">
    <property type="nucleotide sequence ID" value="NZ_APJX01000005.1"/>
</dbReference>
<keyword evidence="1" id="KW-0812">Transmembrane</keyword>
<feature type="transmembrane region" description="Helical" evidence="1">
    <location>
        <begin position="44"/>
        <end position="65"/>
    </location>
</feature>
<dbReference type="Proteomes" id="UP000014216">
    <property type="component" value="Unassembled WGS sequence"/>
</dbReference>
<evidence type="ECO:0000313" key="3">
    <source>
        <dbReference type="Proteomes" id="UP000014216"/>
    </source>
</evidence>
<name>S0G4M9_9BACT</name>
<dbReference type="EMBL" id="APJX01000005">
    <property type="protein sequence ID" value="EMS79337.1"/>
    <property type="molecule type" value="Genomic_DNA"/>
</dbReference>
<dbReference type="AlphaFoldDB" id="S0G4M9"/>
<comment type="caution">
    <text evidence="2">The sequence shown here is derived from an EMBL/GenBank/DDBJ whole genome shotgun (WGS) entry which is preliminary data.</text>
</comment>
<evidence type="ECO:0000313" key="2">
    <source>
        <dbReference type="EMBL" id="EMS79337.1"/>
    </source>
</evidence>
<gene>
    <name evidence="2" type="ORF">Dpo_5c02630</name>
</gene>
<reference evidence="2 3" key="1">
    <citation type="journal article" date="2013" name="Genome Announc.">
        <title>Draft Genome Sequence of Desulfotignum phosphitoxidans DSM 13687 Strain FiPS-3.</title>
        <authorList>
            <person name="Poehlein A."/>
            <person name="Daniel R."/>
            <person name="Simeonova D.D."/>
        </authorList>
    </citation>
    <scope>NUCLEOTIDE SEQUENCE [LARGE SCALE GENOMIC DNA]</scope>
    <source>
        <strain evidence="2 3">DSM 13687</strain>
    </source>
</reference>
<keyword evidence="3" id="KW-1185">Reference proteome</keyword>
<accession>S0G4M9</accession>